<sequence>MPIISGSGQLQSPLYLVLKETNGNFGPRVEETLFRPANVFIAASKSGKLTAQHFQSWFTNIFLPATGSFSVLLLDS</sequence>
<evidence type="ECO:0000313" key="1">
    <source>
        <dbReference type="EMBL" id="EZA58135.1"/>
    </source>
</evidence>
<name>A0A026WQ61_OOCBI</name>
<proteinExistence type="predicted"/>
<accession>A0A026WQ61</accession>
<dbReference type="Proteomes" id="UP000053097">
    <property type="component" value="Unassembled WGS sequence"/>
</dbReference>
<protein>
    <submittedName>
        <fullName evidence="1">Uncharacterized protein</fullName>
    </submittedName>
</protein>
<gene>
    <name evidence="1" type="ORF">X777_01863</name>
</gene>
<evidence type="ECO:0000313" key="2">
    <source>
        <dbReference type="Proteomes" id="UP000053097"/>
    </source>
</evidence>
<organism evidence="1 2">
    <name type="scientific">Ooceraea biroi</name>
    <name type="common">Clonal raider ant</name>
    <name type="synonym">Cerapachys biroi</name>
    <dbReference type="NCBI Taxonomy" id="2015173"/>
    <lineage>
        <taxon>Eukaryota</taxon>
        <taxon>Metazoa</taxon>
        <taxon>Ecdysozoa</taxon>
        <taxon>Arthropoda</taxon>
        <taxon>Hexapoda</taxon>
        <taxon>Insecta</taxon>
        <taxon>Pterygota</taxon>
        <taxon>Neoptera</taxon>
        <taxon>Endopterygota</taxon>
        <taxon>Hymenoptera</taxon>
        <taxon>Apocrita</taxon>
        <taxon>Aculeata</taxon>
        <taxon>Formicoidea</taxon>
        <taxon>Formicidae</taxon>
        <taxon>Dorylinae</taxon>
        <taxon>Ooceraea</taxon>
    </lineage>
</organism>
<keyword evidence="2" id="KW-1185">Reference proteome</keyword>
<dbReference type="AlphaFoldDB" id="A0A026WQ61"/>
<reference evidence="1 2" key="1">
    <citation type="journal article" date="2014" name="Curr. Biol.">
        <title>The genome of the clonal raider ant Cerapachys biroi.</title>
        <authorList>
            <person name="Oxley P.R."/>
            <person name="Ji L."/>
            <person name="Fetter-Pruneda I."/>
            <person name="McKenzie S.K."/>
            <person name="Li C."/>
            <person name="Hu H."/>
            <person name="Zhang G."/>
            <person name="Kronauer D.J."/>
        </authorList>
    </citation>
    <scope>NUCLEOTIDE SEQUENCE [LARGE SCALE GENOMIC DNA]</scope>
</reference>
<dbReference type="EMBL" id="KK107132">
    <property type="protein sequence ID" value="EZA58135.1"/>
    <property type="molecule type" value="Genomic_DNA"/>
</dbReference>
<dbReference type="OMA" id="SWFTNIF"/>